<accession>A0ABD3XW88</accession>
<keyword evidence="2" id="KW-1185">Reference proteome</keyword>
<comment type="caution">
    <text evidence="1">The sequence shown here is derived from an EMBL/GenBank/DDBJ whole genome shotgun (WGS) entry which is preliminary data.</text>
</comment>
<protein>
    <submittedName>
        <fullName evidence="1">Uncharacterized protein</fullName>
    </submittedName>
</protein>
<proteinExistence type="predicted"/>
<name>A0ABD3XW88_SINWO</name>
<reference evidence="1 2" key="1">
    <citation type="submission" date="2024-11" db="EMBL/GenBank/DDBJ databases">
        <title>Chromosome-level genome assembly of the freshwater bivalve Anodonta woodiana.</title>
        <authorList>
            <person name="Chen X."/>
        </authorList>
    </citation>
    <scope>NUCLEOTIDE SEQUENCE [LARGE SCALE GENOMIC DNA]</scope>
    <source>
        <strain evidence="1">MN2024</strain>
        <tissue evidence="1">Gills</tissue>
    </source>
</reference>
<dbReference type="EMBL" id="JBJQND010000001">
    <property type="protein sequence ID" value="KAL3889303.1"/>
    <property type="molecule type" value="Genomic_DNA"/>
</dbReference>
<evidence type="ECO:0000313" key="1">
    <source>
        <dbReference type="EMBL" id="KAL3889303.1"/>
    </source>
</evidence>
<evidence type="ECO:0000313" key="2">
    <source>
        <dbReference type="Proteomes" id="UP001634394"/>
    </source>
</evidence>
<organism evidence="1 2">
    <name type="scientific">Sinanodonta woodiana</name>
    <name type="common">Chinese pond mussel</name>
    <name type="synonym">Anodonta woodiana</name>
    <dbReference type="NCBI Taxonomy" id="1069815"/>
    <lineage>
        <taxon>Eukaryota</taxon>
        <taxon>Metazoa</taxon>
        <taxon>Spiralia</taxon>
        <taxon>Lophotrochozoa</taxon>
        <taxon>Mollusca</taxon>
        <taxon>Bivalvia</taxon>
        <taxon>Autobranchia</taxon>
        <taxon>Heteroconchia</taxon>
        <taxon>Palaeoheterodonta</taxon>
        <taxon>Unionida</taxon>
        <taxon>Unionoidea</taxon>
        <taxon>Unionidae</taxon>
        <taxon>Unioninae</taxon>
        <taxon>Sinanodonta</taxon>
    </lineage>
</organism>
<gene>
    <name evidence="1" type="ORF">ACJMK2_001647</name>
</gene>
<dbReference type="Proteomes" id="UP001634394">
    <property type="component" value="Unassembled WGS sequence"/>
</dbReference>
<sequence length="133" mass="15420">MNDENIAQLIVELDKLSEYVPPGNTFTIDWLENEYSTVTAMRCQGKLSYRNEYRIIKILIESLTKVLVNHRDKLVLLVLSFKIIKSIEDALKEEFNSLQHAKMINSDLEKNGKYVTVTSLMGHLRCFIKDAIR</sequence>
<dbReference type="AlphaFoldDB" id="A0ABD3XW88"/>